<evidence type="ECO:0000313" key="1">
    <source>
        <dbReference type="EMBL" id="KAJ3517917.1"/>
    </source>
</evidence>
<dbReference type="PANTHER" id="PTHR43382:SF2">
    <property type="entry name" value="BIFUNCTIONAL GLUTAMATE_PROLINE--TRNA LIGASE"/>
    <property type="match status" value="1"/>
</dbReference>
<gene>
    <name evidence="1" type="ORF">NLJ89_g196</name>
</gene>
<sequence length="177" mass="19561">MNLSGETVFPSGKDTKSSLKKLETDDVKVQELNFQALSTAPATAAPASKYVAKEKEDVKIECVLQIALKWCTNVLTKVDILDYYSISGCYILKPQPETQSVKQRQGHSIHLAKAQAYIKVQQILEPYRQVYEDLFAVLAIPGTKSEKEKFAGGLYTTTLEGYIPTSGCDIQVVTSHV</sequence>
<dbReference type="InterPro" id="IPR045864">
    <property type="entry name" value="aa-tRNA-synth_II/BPL/LPL"/>
</dbReference>
<reference evidence="1" key="1">
    <citation type="submission" date="2022-07" db="EMBL/GenBank/DDBJ databases">
        <title>Genome Sequence of Agrocybe chaxingu.</title>
        <authorList>
            <person name="Buettner E."/>
        </authorList>
    </citation>
    <scope>NUCLEOTIDE SEQUENCE</scope>
    <source>
        <strain evidence="1">MP-N11</strain>
    </source>
</reference>
<dbReference type="GO" id="GO:0005737">
    <property type="term" value="C:cytoplasm"/>
    <property type="evidence" value="ECO:0007669"/>
    <property type="project" value="InterPro"/>
</dbReference>
<dbReference type="AlphaFoldDB" id="A0A9W8N2G0"/>
<dbReference type="OrthoDB" id="1350766at2759"/>
<dbReference type="Gene3D" id="3.30.930.10">
    <property type="entry name" value="Bira Bifunctional Protein, Domain 2"/>
    <property type="match status" value="1"/>
</dbReference>
<dbReference type="Proteomes" id="UP001148786">
    <property type="component" value="Unassembled WGS sequence"/>
</dbReference>
<proteinExistence type="predicted"/>
<comment type="caution">
    <text evidence="1">The sequence shown here is derived from an EMBL/GenBank/DDBJ whole genome shotgun (WGS) entry which is preliminary data.</text>
</comment>
<accession>A0A9W8N2G0</accession>
<dbReference type="EMBL" id="JANKHO010000007">
    <property type="protein sequence ID" value="KAJ3517917.1"/>
    <property type="molecule type" value="Genomic_DNA"/>
</dbReference>
<dbReference type="PANTHER" id="PTHR43382">
    <property type="entry name" value="PROLYL-TRNA SYNTHETASE"/>
    <property type="match status" value="1"/>
</dbReference>
<protein>
    <submittedName>
        <fullName evidence="1">Uncharacterized protein</fullName>
    </submittedName>
</protein>
<dbReference type="GO" id="GO:0005524">
    <property type="term" value="F:ATP binding"/>
    <property type="evidence" value="ECO:0007669"/>
    <property type="project" value="InterPro"/>
</dbReference>
<name>A0A9W8N2G0_9AGAR</name>
<dbReference type="GO" id="GO:0004827">
    <property type="term" value="F:proline-tRNA ligase activity"/>
    <property type="evidence" value="ECO:0007669"/>
    <property type="project" value="InterPro"/>
</dbReference>
<dbReference type="GO" id="GO:0006433">
    <property type="term" value="P:prolyl-tRNA aminoacylation"/>
    <property type="evidence" value="ECO:0007669"/>
    <property type="project" value="InterPro"/>
</dbReference>
<keyword evidence="2" id="KW-1185">Reference proteome</keyword>
<evidence type="ECO:0000313" key="2">
    <source>
        <dbReference type="Proteomes" id="UP001148786"/>
    </source>
</evidence>
<dbReference type="GO" id="GO:0017101">
    <property type="term" value="C:aminoacyl-tRNA synthetase multienzyme complex"/>
    <property type="evidence" value="ECO:0007669"/>
    <property type="project" value="TreeGrafter"/>
</dbReference>
<organism evidence="1 2">
    <name type="scientific">Agrocybe chaxingu</name>
    <dbReference type="NCBI Taxonomy" id="84603"/>
    <lineage>
        <taxon>Eukaryota</taxon>
        <taxon>Fungi</taxon>
        <taxon>Dikarya</taxon>
        <taxon>Basidiomycota</taxon>
        <taxon>Agaricomycotina</taxon>
        <taxon>Agaricomycetes</taxon>
        <taxon>Agaricomycetidae</taxon>
        <taxon>Agaricales</taxon>
        <taxon>Agaricineae</taxon>
        <taxon>Strophariaceae</taxon>
        <taxon>Agrocybe</taxon>
    </lineage>
</organism>
<dbReference type="InterPro" id="IPR004499">
    <property type="entry name" value="Pro-tRNA-ligase_IIa_arc-type"/>
</dbReference>